<evidence type="ECO:0000256" key="2">
    <source>
        <dbReference type="ARBA" id="ARBA00022679"/>
    </source>
</evidence>
<proteinExistence type="predicted"/>
<dbReference type="EMBL" id="JAKJXP020000115">
    <property type="protein sequence ID" value="KAK7744784.1"/>
    <property type="molecule type" value="Genomic_DNA"/>
</dbReference>
<dbReference type="AlphaFoldDB" id="A0AAN9YJ18"/>
<keyword evidence="1" id="KW-0489">Methyltransferase</keyword>
<keyword evidence="2" id="KW-0808">Transferase</keyword>
<dbReference type="PANTHER" id="PTHR43712:SF1">
    <property type="entry name" value="HYPOTHETICAL O-METHYLTRANSFERASE (EUROFUNG)-RELATED"/>
    <property type="match status" value="1"/>
</dbReference>
<evidence type="ECO:0000256" key="1">
    <source>
        <dbReference type="ARBA" id="ARBA00022603"/>
    </source>
</evidence>
<feature type="domain" description="O-methyltransferase C-terminal" evidence="4">
    <location>
        <begin position="83"/>
        <end position="163"/>
    </location>
</feature>
<dbReference type="GO" id="GO:0008171">
    <property type="term" value="F:O-methyltransferase activity"/>
    <property type="evidence" value="ECO:0007669"/>
    <property type="project" value="InterPro"/>
</dbReference>
<organism evidence="5 6">
    <name type="scientific">Diatrype stigma</name>
    <dbReference type="NCBI Taxonomy" id="117547"/>
    <lineage>
        <taxon>Eukaryota</taxon>
        <taxon>Fungi</taxon>
        <taxon>Dikarya</taxon>
        <taxon>Ascomycota</taxon>
        <taxon>Pezizomycotina</taxon>
        <taxon>Sordariomycetes</taxon>
        <taxon>Xylariomycetidae</taxon>
        <taxon>Xylariales</taxon>
        <taxon>Diatrypaceae</taxon>
        <taxon>Diatrype</taxon>
    </lineage>
</organism>
<dbReference type="InterPro" id="IPR029063">
    <property type="entry name" value="SAM-dependent_MTases_sf"/>
</dbReference>
<dbReference type="Gene3D" id="3.40.50.150">
    <property type="entry name" value="Vaccinia Virus protein VP39"/>
    <property type="match status" value="1"/>
</dbReference>
<dbReference type="Proteomes" id="UP001320420">
    <property type="component" value="Unassembled WGS sequence"/>
</dbReference>
<dbReference type="Pfam" id="PF00891">
    <property type="entry name" value="Methyltransf_2"/>
    <property type="match status" value="1"/>
</dbReference>
<dbReference type="InterPro" id="IPR001077">
    <property type="entry name" value="COMT_C"/>
</dbReference>
<evidence type="ECO:0000313" key="5">
    <source>
        <dbReference type="EMBL" id="KAK7744784.1"/>
    </source>
</evidence>
<keyword evidence="3" id="KW-0949">S-adenosyl-L-methionine</keyword>
<keyword evidence="6" id="KW-1185">Reference proteome</keyword>
<dbReference type="SUPFAM" id="SSF53335">
    <property type="entry name" value="S-adenosyl-L-methionine-dependent methyltransferases"/>
    <property type="match status" value="1"/>
</dbReference>
<evidence type="ECO:0000256" key="3">
    <source>
        <dbReference type="ARBA" id="ARBA00022691"/>
    </source>
</evidence>
<protein>
    <recommendedName>
        <fullName evidence="4">O-methyltransferase C-terminal domain-containing protein</fullName>
    </recommendedName>
</protein>
<dbReference type="InterPro" id="IPR016461">
    <property type="entry name" value="COMT-like"/>
</dbReference>
<gene>
    <name evidence="5" type="ORF">SLS62_010017</name>
</gene>
<dbReference type="PANTHER" id="PTHR43712">
    <property type="entry name" value="PUTATIVE (AFU_ORTHOLOGUE AFUA_4G14580)-RELATED"/>
    <property type="match status" value="1"/>
</dbReference>
<comment type="caution">
    <text evidence="5">The sequence shown here is derived from an EMBL/GenBank/DDBJ whole genome shotgun (WGS) entry which is preliminary data.</text>
</comment>
<reference evidence="5 6" key="1">
    <citation type="submission" date="2024-02" db="EMBL/GenBank/DDBJ databases">
        <title>De novo assembly and annotation of 12 fungi associated with fruit tree decline syndrome in Ontario, Canada.</title>
        <authorList>
            <person name="Sulman M."/>
            <person name="Ellouze W."/>
            <person name="Ilyukhin E."/>
        </authorList>
    </citation>
    <scope>NUCLEOTIDE SEQUENCE [LARGE SCALE GENOMIC DNA]</scope>
    <source>
        <strain evidence="5 6">M11/M66-122</strain>
    </source>
</reference>
<name>A0AAN9YJ18_9PEZI</name>
<dbReference type="PROSITE" id="PS51683">
    <property type="entry name" value="SAM_OMT_II"/>
    <property type="match status" value="1"/>
</dbReference>
<sequence>MLRGAKGSQCIAFKQRYPDLPGRIILQDVPQVVEETRRNPLPGFEGIETECNDFFTSQPIKGIIPTQIKYAGLGHLLTNPDIGARVYYLRNILHDWPNHKCIKILENIKAAMAEYSVVLIDEMALPERNVPWRAAQQDLEMMACLAATERSECEWESLVNRVGLEVQSIRKYTEDFDSIIIVTLRHSIHVDRKSY</sequence>
<evidence type="ECO:0000259" key="4">
    <source>
        <dbReference type="Pfam" id="PF00891"/>
    </source>
</evidence>
<dbReference type="GO" id="GO:0032259">
    <property type="term" value="P:methylation"/>
    <property type="evidence" value="ECO:0007669"/>
    <property type="project" value="UniProtKB-KW"/>
</dbReference>
<evidence type="ECO:0000313" key="6">
    <source>
        <dbReference type="Proteomes" id="UP001320420"/>
    </source>
</evidence>
<accession>A0AAN9YJ18</accession>